<evidence type="ECO:0000256" key="5">
    <source>
        <dbReference type="ARBA" id="ARBA00023239"/>
    </source>
</evidence>
<feature type="active site" description="Charge relay system" evidence="7">
    <location>
        <position position="172"/>
    </location>
</feature>
<dbReference type="EC" id="3.5.1.2" evidence="7"/>
<feature type="active site" description="Charge relay system" evidence="7">
    <location>
        <position position="174"/>
    </location>
</feature>
<dbReference type="PROSITE" id="PS51273">
    <property type="entry name" value="GATASE_TYPE_1"/>
    <property type="match status" value="1"/>
</dbReference>
<comment type="function">
    <text evidence="7">Catalyzes the hydrolysis of glutamine to glutamate and ammonia as part of the biosynthesis of pyridoxal 5'-phosphate. The resulting ammonia molecule is channeled to the active site of PdxS.</text>
</comment>
<comment type="catalytic activity">
    <reaction evidence="6 7">
        <text>L-glutamine + H2O = L-glutamate + NH4(+)</text>
        <dbReference type="Rhea" id="RHEA:15889"/>
        <dbReference type="ChEBI" id="CHEBI:15377"/>
        <dbReference type="ChEBI" id="CHEBI:28938"/>
        <dbReference type="ChEBI" id="CHEBI:29985"/>
        <dbReference type="ChEBI" id="CHEBI:58359"/>
        <dbReference type="EC" id="3.5.1.2"/>
    </reaction>
</comment>
<comment type="catalytic activity">
    <reaction evidence="7">
        <text>aldehydo-D-ribose 5-phosphate + D-glyceraldehyde 3-phosphate + L-glutamine = pyridoxal 5'-phosphate + L-glutamate + phosphate + 3 H2O + H(+)</text>
        <dbReference type="Rhea" id="RHEA:31507"/>
        <dbReference type="ChEBI" id="CHEBI:15377"/>
        <dbReference type="ChEBI" id="CHEBI:15378"/>
        <dbReference type="ChEBI" id="CHEBI:29985"/>
        <dbReference type="ChEBI" id="CHEBI:43474"/>
        <dbReference type="ChEBI" id="CHEBI:58273"/>
        <dbReference type="ChEBI" id="CHEBI:58359"/>
        <dbReference type="ChEBI" id="CHEBI:59776"/>
        <dbReference type="ChEBI" id="CHEBI:597326"/>
        <dbReference type="EC" id="4.3.3.6"/>
    </reaction>
</comment>
<feature type="active site" description="Nucleophile" evidence="7">
    <location>
        <position position="82"/>
    </location>
</feature>
<dbReference type="InterPro" id="IPR029062">
    <property type="entry name" value="Class_I_gatase-like"/>
</dbReference>
<evidence type="ECO:0000256" key="1">
    <source>
        <dbReference type="ARBA" id="ARBA00008345"/>
    </source>
</evidence>
<dbReference type="NCBIfam" id="TIGR03800">
    <property type="entry name" value="PLP_synth_Pdx2"/>
    <property type="match status" value="1"/>
</dbReference>
<evidence type="ECO:0000313" key="8">
    <source>
        <dbReference type="EMBL" id="MBC3898629.1"/>
    </source>
</evidence>
<keyword evidence="4 7" id="KW-0315">Glutamine amidotransferase</keyword>
<evidence type="ECO:0000313" key="9">
    <source>
        <dbReference type="Proteomes" id="UP000622405"/>
    </source>
</evidence>
<dbReference type="Pfam" id="PF01174">
    <property type="entry name" value="SNO"/>
    <property type="match status" value="1"/>
</dbReference>
<dbReference type="Proteomes" id="UP000622405">
    <property type="component" value="Unassembled WGS sequence"/>
</dbReference>
<evidence type="ECO:0000256" key="6">
    <source>
        <dbReference type="ARBA" id="ARBA00049534"/>
    </source>
</evidence>
<evidence type="ECO:0000256" key="3">
    <source>
        <dbReference type="ARBA" id="ARBA00022898"/>
    </source>
</evidence>
<dbReference type="PROSITE" id="PS01236">
    <property type="entry name" value="PDXT_SNO_1"/>
    <property type="match status" value="1"/>
</dbReference>
<feature type="binding site" evidence="7">
    <location>
        <position position="109"/>
    </location>
    <ligand>
        <name>L-glutamine</name>
        <dbReference type="ChEBI" id="CHEBI:58359"/>
    </ligand>
</feature>
<keyword evidence="3 7" id="KW-0663">Pyridoxal phosphate</keyword>
<dbReference type="Gene3D" id="3.40.50.880">
    <property type="match status" value="1"/>
</dbReference>
<dbReference type="InterPro" id="IPR021196">
    <property type="entry name" value="PdxT/SNO_CS"/>
</dbReference>
<dbReference type="PROSITE" id="PS51130">
    <property type="entry name" value="PDXT_SNO_2"/>
    <property type="match status" value="1"/>
</dbReference>
<dbReference type="HAMAP" id="MF_01615">
    <property type="entry name" value="PdxT"/>
    <property type="match status" value="1"/>
</dbReference>
<name>A0ABR6YTX0_9FIRM</name>
<sequence>MATTVGVLAVQGAFSEHITALKQLGVHCIEIRKPTDLTSHPLDGLVLPGGESTVIGKLLRELALFEPLKDLIQAGLPVLGTCAGLILLAGQIAEDDTIHFGTMNMVARRNAYGRQLGSFQTEAEFDACGTIPMVFIRAPYIESVGVDVEILATVDNHIVAARQDNMVVTSFHPELTADLTVHQYLLRLVQQKAKPCVA</sequence>
<dbReference type="SUPFAM" id="SSF52317">
    <property type="entry name" value="Class I glutamine amidotransferase-like"/>
    <property type="match status" value="1"/>
</dbReference>
<dbReference type="RefSeq" id="WP_186893255.1">
    <property type="nucleotide sequence ID" value="NZ_WJBE01000002.1"/>
</dbReference>
<dbReference type="PIRSF" id="PIRSF005639">
    <property type="entry name" value="Glut_amidoT_SNO"/>
    <property type="match status" value="1"/>
</dbReference>
<dbReference type="EMBL" id="WJBE01000002">
    <property type="protein sequence ID" value="MBC3898629.1"/>
    <property type="molecule type" value="Genomic_DNA"/>
</dbReference>
<comment type="subunit">
    <text evidence="7">In the presence of PdxS, forms a dodecamer of heterodimers. Only shows activity in the heterodimer.</text>
</comment>
<keyword evidence="9" id="KW-1185">Reference proteome</keyword>
<evidence type="ECO:0000256" key="4">
    <source>
        <dbReference type="ARBA" id="ARBA00022962"/>
    </source>
</evidence>
<keyword evidence="5 7" id="KW-0456">Lyase</keyword>
<evidence type="ECO:0000256" key="2">
    <source>
        <dbReference type="ARBA" id="ARBA00022801"/>
    </source>
</evidence>
<dbReference type="PANTHER" id="PTHR31559">
    <property type="entry name" value="PYRIDOXAL 5'-PHOSPHATE SYNTHASE SUBUNIT SNO"/>
    <property type="match status" value="1"/>
</dbReference>
<reference evidence="8 9" key="1">
    <citation type="journal article" date="2020" name="mSystems">
        <title>Defining Genomic and Predicted Metabolic Features of the Acetobacterium Genus.</title>
        <authorList>
            <person name="Ross D.E."/>
            <person name="Marshall C.W."/>
            <person name="Gulliver D."/>
            <person name="May H.D."/>
            <person name="Norman R.S."/>
        </authorList>
    </citation>
    <scope>NUCLEOTIDE SEQUENCE [LARGE SCALE GENOMIC DNA]</scope>
    <source>
        <strain evidence="8 9">DSM 4132</strain>
    </source>
</reference>
<evidence type="ECO:0000256" key="7">
    <source>
        <dbReference type="HAMAP-Rule" id="MF_01615"/>
    </source>
</evidence>
<keyword evidence="2 7" id="KW-0378">Hydrolase</keyword>
<dbReference type="PANTHER" id="PTHR31559:SF0">
    <property type="entry name" value="PYRIDOXAL 5'-PHOSPHATE SYNTHASE SUBUNIT SNO1-RELATED"/>
    <property type="match status" value="1"/>
</dbReference>
<comment type="caution">
    <text evidence="8">The sequence shown here is derived from an EMBL/GenBank/DDBJ whole genome shotgun (WGS) entry which is preliminary data.</text>
</comment>
<comment type="similarity">
    <text evidence="1 7">Belongs to the glutaminase PdxT/SNO family.</text>
</comment>
<dbReference type="EC" id="4.3.3.6" evidence="7"/>
<organism evidence="8 9">
    <name type="scientific">Acetobacterium malicum</name>
    <dbReference type="NCBI Taxonomy" id="52692"/>
    <lineage>
        <taxon>Bacteria</taxon>
        <taxon>Bacillati</taxon>
        <taxon>Bacillota</taxon>
        <taxon>Clostridia</taxon>
        <taxon>Eubacteriales</taxon>
        <taxon>Eubacteriaceae</taxon>
        <taxon>Acetobacterium</taxon>
    </lineage>
</organism>
<feature type="binding site" evidence="7">
    <location>
        <begin position="136"/>
        <end position="137"/>
    </location>
    <ligand>
        <name>L-glutamine</name>
        <dbReference type="ChEBI" id="CHEBI:58359"/>
    </ligand>
</feature>
<protein>
    <recommendedName>
        <fullName evidence="7">Pyridoxal 5'-phosphate synthase subunit PdxT</fullName>
        <ecNumber evidence="7">4.3.3.6</ecNumber>
    </recommendedName>
    <alternativeName>
        <fullName evidence="7">Pdx2</fullName>
    </alternativeName>
    <alternativeName>
        <fullName evidence="7">Pyridoxal 5'-phosphate synthase glutaminase subunit</fullName>
        <ecNumber evidence="7">3.5.1.2</ecNumber>
    </alternativeName>
</protein>
<feature type="binding site" evidence="7">
    <location>
        <begin position="50"/>
        <end position="52"/>
    </location>
    <ligand>
        <name>L-glutamine</name>
        <dbReference type="ChEBI" id="CHEBI:58359"/>
    </ligand>
</feature>
<dbReference type="CDD" id="cd01749">
    <property type="entry name" value="GATase1_PB"/>
    <property type="match status" value="1"/>
</dbReference>
<dbReference type="InterPro" id="IPR002161">
    <property type="entry name" value="PdxT/SNO"/>
</dbReference>
<gene>
    <name evidence="7 8" type="primary">pdxT</name>
    <name evidence="8" type="ORF">GH811_03255</name>
</gene>
<comment type="pathway">
    <text evidence="7">Cofactor biosynthesis; pyridoxal 5'-phosphate biosynthesis.</text>
</comment>
<accession>A0ABR6YTX0</accession>
<proteinExistence type="inferred from homology"/>